<dbReference type="AlphaFoldDB" id="A0A091C2W2"/>
<dbReference type="Gene3D" id="3.10.129.10">
    <property type="entry name" value="Hotdog Thioesterase"/>
    <property type="match status" value="1"/>
</dbReference>
<sequence>MGHWLFSRAVCFRAPYFGTIAPRFTLLEARRCEAVIRDRRGVHNHIGTVHAIALCNLAELVAGVMTEASLPKGMRWIPKGMTVQYLKKAVGSQRGVATPAAEIVAADAGYELPVNVDVFDAGGERVFNAVVAMWLSPKRS</sequence>
<proteinExistence type="predicted"/>
<dbReference type="STRING" id="1121013.GCA_000426365_01568"/>
<reference evidence="1 2" key="1">
    <citation type="submission" date="2013-09" db="EMBL/GenBank/DDBJ databases">
        <title>Genome sequencing of Arenimonas composti.</title>
        <authorList>
            <person name="Chen F."/>
            <person name="Wang G."/>
        </authorList>
    </citation>
    <scope>NUCLEOTIDE SEQUENCE [LARGE SCALE GENOMIC DNA]</scope>
    <source>
        <strain evidence="1 2">TR7-09</strain>
    </source>
</reference>
<dbReference type="InterPro" id="IPR027961">
    <property type="entry name" value="DUF4442"/>
</dbReference>
<dbReference type="SUPFAM" id="SSF54637">
    <property type="entry name" value="Thioesterase/thiol ester dehydrase-isomerase"/>
    <property type="match status" value="1"/>
</dbReference>
<evidence type="ECO:0000313" key="2">
    <source>
        <dbReference type="Proteomes" id="UP000029391"/>
    </source>
</evidence>
<name>A0A091C2W2_9GAMM</name>
<comment type="caution">
    <text evidence="1">The sequence shown here is derived from an EMBL/GenBank/DDBJ whole genome shotgun (WGS) entry which is preliminary data.</text>
</comment>
<dbReference type="EMBL" id="AWXU01000013">
    <property type="protein sequence ID" value="KFN50950.1"/>
    <property type="molecule type" value="Genomic_DNA"/>
</dbReference>
<dbReference type="Pfam" id="PF14539">
    <property type="entry name" value="DUF4442"/>
    <property type="match status" value="1"/>
</dbReference>
<evidence type="ECO:0008006" key="3">
    <source>
        <dbReference type="Google" id="ProtNLM"/>
    </source>
</evidence>
<accession>A0A091C2W2</accession>
<dbReference type="Proteomes" id="UP000029391">
    <property type="component" value="Unassembled WGS sequence"/>
</dbReference>
<dbReference type="eggNOG" id="COG2050">
    <property type="taxonomic scope" value="Bacteria"/>
</dbReference>
<keyword evidence="2" id="KW-1185">Reference proteome</keyword>
<evidence type="ECO:0000313" key="1">
    <source>
        <dbReference type="EMBL" id="KFN50950.1"/>
    </source>
</evidence>
<protein>
    <recommendedName>
        <fullName evidence="3">DUF4442 domain-containing protein</fullName>
    </recommendedName>
</protein>
<dbReference type="CDD" id="cd03443">
    <property type="entry name" value="PaaI_thioesterase"/>
    <property type="match status" value="1"/>
</dbReference>
<gene>
    <name evidence="1" type="ORF">P873_04925</name>
</gene>
<dbReference type="InterPro" id="IPR029069">
    <property type="entry name" value="HotDog_dom_sf"/>
</dbReference>
<organism evidence="1 2">
    <name type="scientific">Arenimonas composti TR7-09 = DSM 18010</name>
    <dbReference type="NCBI Taxonomy" id="1121013"/>
    <lineage>
        <taxon>Bacteria</taxon>
        <taxon>Pseudomonadati</taxon>
        <taxon>Pseudomonadota</taxon>
        <taxon>Gammaproteobacteria</taxon>
        <taxon>Lysobacterales</taxon>
        <taxon>Lysobacteraceae</taxon>
        <taxon>Arenimonas</taxon>
    </lineage>
</organism>